<protein>
    <submittedName>
        <fullName evidence="3">NAD-dependent 15-hydroxyprostaglandin dehydrogenase</fullName>
    </submittedName>
</protein>
<dbReference type="InterPro" id="IPR036291">
    <property type="entry name" value="NAD(P)-bd_dom_sf"/>
</dbReference>
<dbReference type="Proteomes" id="UP000813385">
    <property type="component" value="Unassembled WGS sequence"/>
</dbReference>
<organism evidence="3 4">
    <name type="scientific">Plectosphaerella cucumerina</name>
    <dbReference type="NCBI Taxonomy" id="40658"/>
    <lineage>
        <taxon>Eukaryota</taxon>
        <taxon>Fungi</taxon>
        <taxon>Dikarya</taxon>
        <taxon>Ascomycota</taxon>
        <taxon>Pezizomycotina</taxon>
        <taxon>Sordariomycetes</taxon>
        <taxon>Hypocreomycetidae</taxon>
        <taxon>Glomerellales</taxon>
        <taxon>Plectosphaerellaceae</taxon>
        <taxon>Plectosphaerella</taxon>
    </lineage>
</organism>
<dbReference type="Gene3D" id="3.40.50.720">
    <property type="entry name" value="NAD(P)-binding Rossmann-like Domain"/>
    <property type="match status" value="1"/>
</dbReference>
<sequence>MTLSVAGKYAVITGAGSGINLAFARLLLQRGCSVMIGDISLRPEARALLAQYPSGPGRPGDTAAGAGPPAALFQETNVRSWPHLNALWHRAITAFPHVDIVVPGAGLFEPPSSSFWNAPRTATNPSSPSLDAADADPGSYAIIDINLVHPARMSQLAIGHWSRRRRPGTLVHVSSVAGHTAGIGTPLYFATKHGITALVRSLGDLKETMGVRVGAVAPGGVATPMMLEHPAAESYLAGGGGEMLLEPEEVAEAMLALCEDPEYGNGTILEVMKGKRRVVPLFNADAPAIASKDETQEDG</sequence>
<dbReference type="Pfam" id="PF00106">
    <property type="entry name" value="adh_short"/>
    <property type="match status" value="1"/>
</dbReference>
<comment type="similarity">
    <text evidence="1">Belongs to the short-chain dehydrogenases/reductases (SDR) family.</text>
</comment>
<dbReference type="PRINTS" id="PR00081">
    <property type="entry name" value="GDHRDH"/>
</dbReference>
<dbReference type="EMBL" id="JAGPXD010000004">
    <property type="protein sequence ID" value="KAH7358364.1"/>
    <property type="molecule type" value="Genomic_DNA"/>
</dbReference>
<keyword evidence="2" id="KW-0560">Oxidoreductase</keyword>
<gene>
    <name evidence="3" type="ORF">B0T11DRAFT_306745</name>
</gene>
<dbReference type="PANTHER" id="PTHR44229:SF4">
    <property type="entry name" value="15-HYDROXYPROSTAGLANDIN DEHYDROGENASE [NAD(+)]"/>
    <property type="match status" value="1"/>
</dbReference>
<evidence type="ECO:0000313" key="4">
    <source>
        <dbReference type="Proteomes" id="UP000813385"/>
    </source>
</evidence>
<dbReference type="SUPFAM" id="SSF51735">
    <property type="entry name" value="NAD(P)-binding Rossmann-fold domains"/>
    <property type="match status" value="1"/>
</dbReference>
<dbReference type="PANTHER" id="PTHR44229">
    <property type="entry name" value="15-HYDROXYPROSTAGLANDIN DEHYDROGENASE [NAD(+)]"/>
    <property type="match status" value="1"/>
</dbReference>
<name>A0A8K0TB60_9PEZI</name>
<keyword evidence="4" id="KW-1185">Reference proteome</keyword>
<evidence type="ECO:0000256" key="2">
    <source>
        <dbReference type="ARBA" id="ARBA00023002"/>
    </source>
</evidence>
<dbReference type="OrthoDB" id="5296at2759"/>
<evidence type="ECO:0000256" key="1">
    <source>
        <dbReference type="ARBA" id="ARBA00006484"/>
    </source>
</evidence>
<dbReference type="GO" id="GO:0005737">
    <property type="term" value="C:cytoplasm"/>
    <property type="evidence" value="ECO:0007669"/>
    <property type="project" value="TreeGrafter"/>
</dbReference>
<proteinExistence type="inferred from homology"/>
<dbReference type="InterPro" id="IPR002347">
    <property type="entry name" value="SDR_fam"/>
</dbReference>
<accession>A0A8K0TB60</accession>
<reference evidence="3" key="1">
    <citation type="journal article" date="2021" name="Nat. Commun.">
        <title>Genetic determinants of endophytism in the Arabidopsis root mycobiome.</title>
        <authorList>
            <person name="Mesny F."/>
            <person name="Miyauchi S."/>
            <person name="Thiergart T."/>
            <person name="Pickel B."/>
            <person name="Atanasova L."/>
            <person name="Karlsson M."/>
            <person name="Huettel B."/>
            <person name="Barry K.W."/>
            <person name="Haridas S."/>
            <person name="Chen C."/>
            <person name="Bauer D."/>
            <person name="Andreopoulos W."/>
            <person name="Pangilinan J."/>
            <person name="LaButti K."/>
            <person name="Riley R."/>
            <person name="Lipzen A."/>
            <person name="Clum A."/>
            <person name="Drula E."/>
            <person name="Henrissat B."/>
            <person name="Kohler A."/>
            <person name="Grigoriev I.V."/>
            <person name="Martin F.M."/>
            <person name="Hacquard S."/>
        </authorList>
    </citation>
    <scope>NUCLEOTIDE SEQUENCE</scope>
    <source>
        <strain evidence="3">MPI-CAGE-AT-0016</strain>
    </source>
</reference>
<dbReference type="AlphaFoldDB" id="A0A8K0TB60"/>
<comment type="caution">
    <text evidence="3">The sequence shown here is derived from an EMBL/GenBank/DDBJ whole genome shotgun (WGS) entry which is preliminary data.</text>
</comment>
<evidence type="ECO:0000313" key="3">
    <source>
        <dbReference type="EMBL" id="KAH7358364.1"/>
    </source>
</evidence>
<dbReference type="GO" id="GO:0016616">
    <property type="term" value="F:oxidoreductase activity, acting on the CH-OH group of donors, NAD or NADP as acceptor"/>
    <property type="evidence" value="ECO:0007669"/>
    <property type="project" value="TreeGrafter"/>
</dbReference>